<reference evidence="3" key="1">
    <citation type="submission" date="2016-11" db="EMBL/GenBank/DDBJ databases">
        <title>Trade-off between light-utilization and light-protection in marine flavobacteria.</title>
        <authorList>
            <person name="Kumagai Y."/>
            <person name="Yoshizawa S."/>
            <person name="Kogure K."/>
        </authorList>
    </citation>
    <scope>NUCLEOTIDE SEQUENCE [LARGE SCALE GENOMIC DNA]</scope>
    <source>
        <strain evidence="3">SG-18</strain>
    </source>
</reference>
<sequence>MDIPKIFGAFLAIIGIVGLIYTAVMIINDTEEIKKLIVVGILGAVFFFSGISLQKPPKK</sequence>
<keyword evidence="1" id="KW-1133">Transmembrane helix</keyword>
<protein>
    <submittedName>
        <fullName evidence="2">Uncharacterized protein</fullName>
    </submittedName>
</protein>
<dbReference type="OrthoDB" id="677537at2"/>
<evidence type="ECO:0000313" key="3">
    <source>
        <dbReference type="Proteomes" id="UP000239366"/>
    </source>
</evidence>
<dbReference type="RefSeq" id="WP_105000409.1">
    <property type="nucleotide sequence ID" value="NZ_MQVX01000001.1"/>
</dbReference>
<proteinExistence type="predicted"/>
<feature type="transmembrane region" description="Helical" evidence="1">
    <location>
        <begin position="6"/>
        <end position="24"/>
    </location>
</feature>
<dbReference type="EMBL" id="MQVX01000001">
    <property type="protein sequence ID" value="PQJ14771.1"/>
    <property type="molecule type" value="Genomic_DNA"/>
</dbReference>
<evidence type="ECO:0000313" key="2">
    <source>
        <dbReference type="EMBL" id="PQJ14771.1"/>
    </source>
</evidence>
<feature type="transmembrane region" description="Helical" evidence="1">
    <location>
        <begin position="36"/>
        <end position="53"/>
    </location>
</feature>
<dbReference type="Proteomes" id="UP000239366">
    <property type="component" value="Unassembled WGS sequence"/>
</dbReference>
<keyword evidence="1" id="KW-0472">Membrane</keyword>
<keyword evidence="3" id="KW-1185">Reference proteome</keyword>
<evidence type="ECO:0000256" key="1">
    <source>
        <dbReference type="SAM" id="Phobius"/>
    </source>
</evidence>
<gene>
    <name evidence="2" type="ORF">BST99_02565</name>
</gene>
<accession>A0A2S7T5C1</accession>
<comment type="caution">
    <text evidence="2">The sequence shown here is derived from an EMBL/GenBank/DDBJ whole genome shotgun (WGS) entry which is preliminary data.</text>
</comment>
<organism evidence="2 3">
    <name type="scientific">Aureicoccus marinus</name>
    <dbReference type="NCBI Taxonomy" id="754435"/>
    <lineage>
        <taxon>Bacteria</taxon>
        <taxon>Pseudomonadati</taxon>
        <taxon>Bacteroidota</taxon>
        <taxon>Flavobacteriia</taxon>
        <taxon>Flavobacteriales</taxon>
        <taxon>Flavobacteriaceae</taxon>
        <taxon>Aureicoccus</taxon>
    </lineage>
</organism>
<keyword evidence="1" id="KW-0812">Transmembrane</keyword>
<name>A0A2S7T5C1_9FLAO</name>
<dbReference type="AlphaFoldDB" id="A0A2S7T5C1"/>